<feature type="non-terminal residue" evidence="1">
    <location>
        <position position="180"/>
    </location>
</feature>
<sequence length="180" mass="20295">MVTKFGRDLEGRSLASCSSTSTRTALKLLQGPARPFLQPSSPAIYRKISPDLKECAISLWERGFEITDIVAMLGVSRASIYRWQAIFDELGTVVRPTIRGRDQIISRAVVDAVLILFEADHDLYLDELALWLAVNHDIAISKSALQATLQRAGLTRKLLQKVASERDEELRHQWRELQAH</sequence>
<evidence type="ECO:0000313" key="1">
    <source>
        <dbReference type="EMBL" id="KAF6748080.1"/>
    </source>
</evidence>
<dbReference type="InterPro" id="IPR009057">
    <property type="entry name" value="Homeodomain-like_sf"/>
</dbReference>
<dbReference type="Proteomes" id="UP000521943">
    <property type="component" value="Unassembled WGS sequence"/>
</dbReference>
<keyword evidence="2" id="KW-1185">Reference proteome</keyword>
<comment type="caution">
    <text evidence="1">The sequence shown here is derived from an EMBL/GenBank/DDBJ whole genome shotgun (WGS) entry which is preliminary data.</text>
</comment>
<dbReference type="AlphaFoldDB" id="A0A8H6HJA9"/>
<gene>
    <name evidence="1" type="ORF">DFP72DRAFT_820947</name>
</gene>
<dbReference type="OrthoDB" id="2266637at2759"/>
<proteinExistence type="predicted"/>
<reference evidence="1 2" key="1">
    <citation type="submission" date="2020-07" db="EMBL/GenBank/DDBJ databases">
        <title>Comparative genomics of pyrophilous fungi reveals a link between fire events and developmental genes.</title>
        <authorList>
            <consortium name="DOE Joint Genome Institute"/>
            <person name="Steindorff A.S."/>
            <person name="Carver A."/>
            <person name="Calhoun S."/>
            <person name="Stillman K."/>
            <person name="Liu H."/>
            <person name="Lipzen A."/>
            <person name="Pangilinan J."/>
            <person name="Labutti K."/>
            <person name="Bruns T.D."/>
            <person name="Grigoriev I.V."/>
        </authorList>
    </citation>
    <scope>NUCLEOTIDE SEQUENCE [LARGE SCALE GENOMIC DNA]</scope>
    <source>
        <strain evidence="1 2">CBS 144469</strain>
    </source>
</reference>
<dbReference type="SUPFAM" id="SSF46689">
    <property type="entry name" value="Homeodomain-like"/>
    <property type="match status" value="1"/>
</dbReference>
<organism evidence="1 2">
    <name type="scientific">Ephemerocybe angulata</name>
    <dbReference type="NCBI Taxonomy" id="980116"/>
    <lineage>
        <taxon>Eukaryota</taxon>
        <taxon>Fungi</taxon>
        <taxon>Dikarya</taxon>
        <taxon>Basidiomycota</taxon>
        <taxon>Agaricomycotina</taxon>
        <taxon>Agaricomycetes</taxon>
        <taxon>Agaricomycetidae</taxon>
        <taxon>Agaricales</taxon>
        <taxon>Agaricineae</taxon>
        <taxon>Psathyrellaceae</taxon>
        <taxon>Ephemerocybe</taxon>
    </lineage>
</organism>
<evidence type="ECO:0000313" key="2">
    <source>
        <dbReference type="Proteomes" id="UP000521943"/>
    </source>
</evidence>
<dbReference type="EMBL" id="JACGCI010000075">
    <property type="protein sequence ID" value="KAF6748080.1"/>
    <property type="molecule type" value="Genomic_DNA"/>
</dbReference>
<name>A0A8H6HJA9_9AGAR</name>
<protein>
    <submittedName>
        <fullName evidence="1">Uncharacterized protein</fullName>
    </submittedName>
</protein>
<accession>A0A8H6HJA9</accession>